<organism evidence="8 9">
    <name type="scientific">Saccharopolyspora taberi</name>
    <dbReference type="NCBI Taxonomy" id="60895"/>
    <lineage>
        <taxon>Bacteria</taxon>
        <taxon>Bacillati</taxon>
        <taxon>Actinomycetota</taxon>
        <taxon>Actinomycetes</taxon>
        <taxon>Pseudonocardiales</taxon>
        <taxon>Pseudonocardiaceae</taxon>
        <taxon>Saccharopolyspora</taxon>
    </lineage>
</organism>
<evidence type="ECO:0000256" key="2">
    <source>
        <dbReference type="ARBA" id="ARBA00007531"/>
    </source>
</evidence>
<feature type="transmembrane region" description="Helical" evidence="7">
    <location>
        <begin position="17"/>
        <end position="35"/>
    </location>
</feature>
<dbReference type="Pfam" id="PF05423">
    <property type="entry name" value="Mycobact_memb"/>
    <property type="match status" value="1"/>
</dbReference>
<name>A0ABN3VG29_9PSEU</name>
<evidence type="ECO:0000313" key="9">
    <source>
        <dbReference type="Proteomes" id="UP001500979"/>
    </source>
</evidence>
<reference evidence="8 9" key="1">
    <citation type="journal article" date="2019" name="Int. J. Syst. Evol. Microbiol.">
        <title>The Global Catalogue of Microorganisms (GCM) 10K type strain sequencing project: providing services to taxonomists for standard genome sequencing and annotation.</title>
        <authorList>
            <consortium name="The Broad Institute Genomics Platform"/>
            <consortium name="The Broad Institute Genome Sequencing Center for Infectious Disease"/>
            <person name="Wu L."/>
            <person name="Ma J."/>
        </authorList>
    </citation>
    <scope>NUCLEOTIDE SEQUENCE [LARGE SCALE GENOMIC DNA]</scope>
    <source>
        <strain evidence="8 9">JCM 9383</strain>
    </source>
</reference>
<dbReference type="EMBL" id="BAAAUX010000014">
    <property type="protein sequence ID" value="GAA2797458.1"/>
    <property type="molecule type" value="Genomic_DNA"/>
</dbReference>
<dbReference type="InterPro" id="IPR008693">
    <property type="entry name" value="MmpS"/>
</dbReference>
<sequence>MTEVVTSSQHVGQPRNGFGIAALVLALIGLVFGIIPLTGFVALILGALAVLFGLLGVARTRKGVATNKIMSWVGTGLGGLAAVVGIWGMVIVFQAAGELVRDLDRIGADFQAPPAPGTPLTPGVPAGEAEEGAGAVRYEVEGSGSALSITYSTFNGGGASSESLADTALPWSVEVPVDIDAFSTYTLMASNDENGGTITCRILVNGEVVQEATSKGPFQSAMCVK</sequence>
<evidence type="ECO:0000256" key="5">
    <source>
        <dbReference type="ARBA" id="ARBA00022989"/>
    </source>
</evidence>
<keyword evidence="5 7" id="KW-1133">Transmembrane helix</keyword>
<keyword evidence="6 7" id="KW-0472">Membrane</keyword>
<evidence type="ECO:0000256" key="7">
    <source>
        <dbReference type="SAM" id="Phobius"/>
    </source>
</evidence>
<keyword evidence="3" id="KW-1003">Cell membrane</keyword>
<comment type="caution">
    <text evidence="8">The sequence shown here is derived from an EMBL/GenBank/DDBJ whole genome shotgun (WGS) entry which is preliminary data.</text>
</comment>
<feature type="transmembrane region" description="Helical" evidence="7">
    <location>
        <begin position="70"/>
        <end position="93"/>
    </location>
</feature>
<evidence type="ECO:0000256" key="6">
    <source>
        <dbReference type="ARBA" id="ARBA00023136"/>
    </source>
</evidence>
<evidence type="ECO:0000256" key="3">
    <source>
        <dbReference type="ARBA" id="ARBA00022475"/>
    </source>
</evidence>
<dbReference type="InterPro" id="IPR038468">
    <property type="entry name" value="MmpS_C"/>
</dbReference>
<accession>A0ABN3VG29</accession>
<protein>
    <recommendedName>
        <fullName evidence="10">MmpS family membrane protein</fullName>
    </recommendedName>
</protein>
<comment type="similarity">
    <text evidence="2">Belongs to the MmpS family.</text>
</comment>
<dbReference type="RefSeq" id="WP_344681061.1">
    <property type="nucleotide sequence ID" value="NZ_BAAAUX010000014.1"/>
</dbReference>
<evidence type="ECO:0000313" key="8">
    <source>
        <dbReference type="EMBL" id="GAA2797458.1"/>
    </source>
</evidence>
<keyword evidence="9" id="KW-1185">Reference proteome</keyword>
<keyword evidence="4 7" id="KW-0812">Transmembrane</keyword>
<feature type="transmembrane region" description="Helical" evidence="7">
    <location>
        <begin position="41"/>
        <end position="58"/>
    </location>
</feature>
<evidence type="ECO:0000256" key="4">
    <source>
        <dbReference type="ARBA" id="ARBA00022692"/>
    </source>
</evidence>
<dbReference type="Gene3D" id="2.60.40.2880">
    <property type="entry name" value="MmpS1-5, C-terminal soluble domain"/>
    <property type="match status" value="1"/>
</dbReference>
<evidence type="ECO:0000256" key="1">
    <source>
        <dbReference type="ARBA" id="ARBA00004236"/>
    </source>
</evidence>
<gene>
    <name evidence="8" type="ORF">GCM10010470_35810</name>
</gene>
<evidence type="ECO:0008006" key="10">
    <source>
        <dbReference type="Google" id="ProtNLM"/>
    </source>
</evidence>
<proteinExistence type="inferred from homology"/>
<comment type="subcellular location">
    <subcellularLocation>
        <location evidence="1">Cell membrane</location>
    </subcellularLocation>
</comment>
<dbReference type="Proteomes" id="UP001500979">
    <property type="component" value="Unassembled WGS sequence"/>
</dbReference>